<feature type="active site" description="Proton donor" evidence="2">
    <location>
        <position position="41"/>
    </location>
</feature>
<comment type="function">
    <text evidence="2">Hydrolyzes RNA 2',3'-cyclic phosphodiester to an RNA 2'-phosphomonoester.</text>
</comment>
<dbReference type="PATRIC" id="fig|1698282.3.peg.323"/>
<dbReference type="EC" id="3.1.4.58" evidence="2"/>
<dbReference type="InterPro" id="IPR014051">
    <property type="entry name" value="Phosphoesterase_HXTX"/>
</dbReference>
<feature type="short sequence motif" description="HXTX 2" evidence="2">
    <location>
        <begin position="128"/>
        <end position="131"/>
    </location>
</feature>
<name>A0A133VIT4_9EURY</name>
<feature type="active site" description="Proton acceptor" evidence="2">
    <location>
        <position position="128"/>
    </location>
</feature>
<dbReference type="AlphaFoldDB" id="A0A133VIT4"/>
<feature type="domain" description="Phosphoesterase HXTX" evidence="3">
    <location>
        <begin position="9"/>
        <end position="92"/>
    </location>
</feature>
<organism evidence="4 5">
    <name type="scientific">candidate division MSBL1 archaeon SCGC-AAA382F02</name>
    <dbReference type="NCBI Taxonomy" id="1698282"/>
    <lineage>
        <taxon>Archaea</taxon>
        <taxon>Methanobacteriati</taxon>
        <taxon>Methanobacteriota</taxon>
        <taxon>candidate division MSBL1</taxon>
    </lineage>
</organism>
<dbReference type="Pfam" id="PF02834">
    <property type="entry name" value="LigT_PEase"/>
    <property type="match status" value="2"/>
</dbReference>
<dbReference type="InterPro" id="IPR004175">
    <property type="entry name" value="RNA_CPDase"/>
</dbReference>
<dbReference type="PANTHER" id="PTHR35561">
    <property type="entry name" value="RNA 2',3'-CYCLIC PHOSPHODIESTERASE"/>
    <property type="match status" value="1"/>
</dbReference>
<feature type="short sequence motif" description="HXTX 1" evidence="2">
    <location>
        <begin position="41"/>
        <end position="44"/>
    </location>
</feature>
<dbReference type="Proteomes" id="UP000070491">
    <property type="component" value="Unassembled WGS sequence"/>
</dbReference>
<proteinExistence type="inferred from homology"/>
<protein>
    <recommendedName>
        <fullName evidence="2">RNA 2',3'-cyclic phosphodiesterase</fullName>
        <shortName evidence="2">RNA 2',3'-CPDase</shortName>
        <ecNumber evidence="2">3.1.4.58</ecNumber>
    </recommendedName>
</protein>
<keyword evidence="1 2" id="KW-0378">Hydrolase</keyword>
<evidence type="ECO:0000259" key="3">
    <source>
        <dbReference type="Pfam" id="PF02834"/>
    </source>
</evidence>
<evidence type="ECO:0000313" key="4">
    <source>
        <dbReference type="EMBL" id="KXB06352.1"/>
    </source>
</evidence>
<comment type="similarity">
    <text evidence="2">Belongs to the 2H phosphoesterase superfamily. ThpR family.</text>
</comment>
<dbReference type="GO" id="GO:0004113">
    <property type="term" value="F:2',3'-cyclic-nucleotide 3'-phosphodiesterase activity"/>
    <property type="evidence" value="ECO:0007669"/>
    <property type="project" value="InterPro"/>
</dbReference>
<gene>
    <name evidence="4" type="ORF">AKJ53_00595</name>
</gene>
<evidence type="ECO:0000313" key="5">
    <source>
        <dbReference type="Proteomes" id="UP000070491"/>
    </source>
</evidence>
<keyword evidence="5" id="KW-1185">Reference proteome</keyword>
<dbReference type="SUPFAM" id="SSF55144">
    <property type="entry name" value="LigT-like"/>
    <property type="match status" value="1"/>
</dbReference>
<dbReference type="InterPro" id="IPR009097">
    <property type="entry name" value="Cyclic_Pdiesterase"/>
</dbReference>
<comment type="catalytic activity">
    <reaction evidence="2">
        <text>a 3'-end 2',3'-cyclophospho-ribonucleotide-RNA + H2O = a 3'-end 2'-phospho-ribonucleotide-RNA + H(+)</text>
        <dbReference type="Rhea" id="RHEA:11828"/>
        <dbReference type="Rhea" id="RHEA-COMP:10464"/>
        <dbReference type="Rhea" id="RHEA-COMP:17353"/>
        <dbReference type="ChEBI" id="CHEBI:15377"/>
        <dbReference type="ChEBI" id="CHEBI:15378"/>
        <dbReference type="ChEBI" id="CHEBI:83064"/>
        <dbReference type="ChEBI" id="CHEBI:173113"/>
        <dbReference type="EC" id="3.1.4.58"/>
    </reaction>
</comment>
<evidence type="ECO:0000256" key="1">
    <source>
        <dbReference type="ARBA" id="ARBA00022801"/>
    </source>
</evidence>
<dbReference type="GO" id="GO:0008664">
    <property type="term" value="F:RNA 2',3'-cyclic 3'-phosphodiesterase activity"/>
    <property type="evidence" value="ECO:0007669"/>
    <property type="project" value="UniProtKB-EC"/>
</dbReference>
<comment type="caution">
    <text evidence="4">The sequence shown here is derived from an EMBL/GenBank/DDBJ whole genome shotgun (WGS) entry which is preliminary data.</text>
</comment>
<dbReference type="NCBIfam" id="TIGR02258">
    <property type="entry name" value="2_5_ligase"/>
    <property type="match status" value="1"/>
</dbReference>
<dbReference type="HAMAP" id="MF_01940">
    <property type="entry name" value="RNA_CPDase"/>
    <property type="match status" value="1"/>
</dbReference>
<evidence type="ECO:0000256" key="2">
    <source>
        <dbReference type="HAMAP-Rule" id="MF_01940"/>
    </source>
</evidence>
<accession>A0A133VIT4</accession>
<dbReference type="EMBL" id="LHYG01000005">
    <property type="protein sequence ID" value="KXB06352.1"/>
    <property type="molecule type" value="Genomic_DNA"/>
</dbReference>
<dbReference type="PANTHER" id="PTHR35561:SF1">
    <property type="entry name" value="RNA 2',3'-CYCLIC PHOSPHODIESTERASE"/>
    <property type="match status" value="1"/>
</dbReference>
<sequence length="186" mass="20547">MPRSFISVEANEEIRSSLVNVQKELEQTGADLKIVKPENIHLTLKFLGDISESQVDFVKEALQNATEAVDPFQVQVKGLGVFPEPSFIRVIWAGVSEGEEQLKSIRKDLDQSLSKISQSSGNKEYIPHYTIARVKSGKAKDKLNSVVENKSDVKWGSIEADKVELKKSELTSEGPIYSTLAAISLS</sequence>
<feature type="domain" description="Phosphoesterase HXTX" evidence="3">
    <location>
        <begin position="97"/>
        <end position="177"/>
    </location>
</feature>
<reference evidence="4 5" key="1">
    <citation type="journal article" date="2016" name="Sci. Rep.">
        <title>Metabolic traits of an uncultured archaeal lineage -MSBL1- from brine pools of the Red Sea.</title>
        <authorList>
            <person name="Mwirichia R."/>
            <person name="Alam I."/>
            <person name="Rashid M."/>
            <person name="Vinu M."/>
            <person name="Ba-Alawi W."/>
            <person name="Anthony Kamau A."/>
            <person name="Kamanda Ngugi D."/>
            <person name="Goker M."/>
            <person name="Klenk H.P."/>
            <person name="Bajic V."/>
            <person name="Stingl U."/>
        </authorList>
    </citation>
    <scope>NUCLEOTIDE SEQUENCE [LARGE SCALE GENOMIC DNA]</scope>
    <source>
        <strain evidence="4">SCGC-AAA382F02</strain>
    </source>
</reference>
<dbReference type="Gene3D" id="3.90.1140.10">
    <property type="entry name" value="Cyclic phosphodiesterase"/>
    <property type="match status" value="1"/>
</dbReference>